<gene>
    <name evidence="2" type="ORF">C7999DRAFT_39272</name>
</gene>
<dbReference type="AlphaFoldDB" id="A0AAN7CZ49"/>
<comment type="caution">
    <text evidence="2">The sequence shown here is derived from an EMBL/GenBank/DDBJ whole genome shotgun (WGS) entry which is preliminary data.</text>
</comment>
<feature type="region of interest" description="Disordered" evidence="1">
    <location>
        <begin position="581"/>
        <end position="604"/>
    </location>
</feature>
<feature type="region of interest" description="Disordered" evidence="1">
    <location>
        <begin position="510"/>
        <end position="555"/>
    </location>
</feature>
<feature type="region of interest" description="Disordered" evidence="1">
    <location>
        <begin position="412"/>
        <end position="433"/>
    </location>
</feature>
<organism evidence="2 3">
    <name type="scientific">Corynascus novoguineensis</name>
    <dbReference type="NCBI Taxonomy" id="1126955"/>
    <lineage>
        <taxon>Eukaryota</taxon>
        <taxon>Fungi</taxon>
        <taxon>Dikarya</taxon>
        <taxon>Ascomycota</taxon>
        <taxon>Pezizomycotina</taxon>
        <taxon>Sordariomycetes</taxon>
        <taxon>Sordariomycetidae</taxon>
        <taxon>Sordariales</taxon>
        <taxon>Chaetomiaceae</taxon>
        <taxon>Corynascus</taxon>
    </lineage>
</organism>
<feature type="region of interest" description="Disordered" evidence="1">
    <location>
        <begin position="31"/>
        <end position="117"/>
    </location>
</feature>
<reference evidence="2" key="2">
    <citation type="submission" date="2023-05" db="EMBL/GenBank/DDBJ databases">
        <authorList>
            <consortium name="Lawrence Berkeley National Laboratory"/>
            <person name="Steindorff A."/>
            <person name="Hensen N."/>
            <person name="Bonometti L."/>
            <person name="Westerberg I."/>
            <person name="Brannstrom I.O."/>
            <person name="Guillou S."/>
            <person name="Cros-Aarteil S."/>
            <person name="Calhoun S."/>
            <person name="Haridas S."/>
            <person name="Kuo A."/>
            <person name="Mondo S."/>
            <person name="Pangilinan J."/>
            <person name="Riley R."/>
            <person name="Labutti K."/>
            <person name="Andreopoulos B."/>
            <person name="Lipzen A."/>
            <person name="Chen C."/>
            <person name="Yanf M."/>
            <person name="Daum C."/>
            <person name="Ng V."/>
            <person name="Clum A."/>
            <person name="Ohm R."/>
            <person name="Martin F."/>
            <person name="Silar P."/>
            <person name="Natvig D."/>
            <person name="Lalanne C."/>
            <person name="Gautier V."/>
            <person name="Ament-Velasquez S.L."/>
            <person name="Kruys A."/>
            <person name="Hutchinson M.I."/>
            <person name="Powell A.J."/>
            <person name="Barry K."/>
            <person name="Miller A.N."/>
            <person name="Grigoriev I.V."/>
            <person name="Debuchy R."/>
            <person name="Gladieux P."/>
            <person name="Thoren M.H."/>
            <person name="Johannesson H."/>
        </authorList>
    </citation>
    <scope>NUCLEOTIDE SEQUENCE</scope>
    <source>
        <strain evidence="2">CBS 359.72</strain>
    </source>
</reference>
<feature type="compositionally biased region" description="Low complexity" evidence="1">
    <location>
        <begin position="415"/>
        <end position="433"/>
    </location>
</feature>
<dbReference type="Proteomes" id="UP001303647">
    <property type="component" value="Unassembled WGS sequence"/>
</dbReference>
<evidence type="ECO:0000313" key="2">
    <source>
        <dbReference type="EMBL" id="KAK4249608.1"/>
    </source>
</evidence>
<dbReference type="EMBL" id="MU857621">
    <property type="protein sequence ID" value="KAK4249608.1"/>
    <property type="molecule type" value="Genomic_DNA"/>
</dbReference>
<name>A0AAN7CZ49_9PEZI</name>
<reference evidence="2" key="1">
    <citation type="journal article" date="2023" name="Mol. Phylogenet. Evol.">
        <title>Genome-scale phylogeny and comparative genomics of the fungal order Sordariales.</title>
        <authorList>
            <person name="Hensen N."/>
            <person name="Bonometti L."/>
            <person name="Westerberg I."/>
            <person name="Brannstrom I.O."/>
            <person name="Guillou S."/>
            <person name="Cros-Aarteil S."/>
            <person name="Calhoun S."/>
            <person name="Haridas S."/>
            <person name="Kuo A."/>
            <person name="Mondo S."/>
            <person name="Pangilinan J."/>
            <person name="Riley R."/>
            <person name="LaButti K."/>
            <person name="Andreopoulos B."/>
            <person name="Lipzen A."/>
            <person name="Chen C."/>
            <person name="Yan M."/>
            <person name="Daum C."/>
            <person name="Ng V."/>
            <person name="Clum A."/>
            <person name="Steindorff A."/>
            <person name="Ohm R.A."/>
            <person name="Martin F."/>
            <person name="Silar P."/>
            <person name="Natvig D.O."/>
            <person name="Lalanne C."/>
            <person name="Gautier V."/>
            <person name="Ament-Velasquez S.L."/>
            <person name="Kruys A."/>
            <person name="Hutchinson M.I."/>
            <person name="Powell A.J."/>
            <person name="Barry K."/>
            <person name="Miller A.N."/>
            <person name="Grigoriev I.V."/>
            <person name="Debuchy R."/>
            <person name="Gladieux P."/>
            <person name="Hiltunen Thoren M."/>
            <person name="Johannesson H."/>
        </authorList>
    </citation>
    <scope>NUCLEOTIDE SEQUENCE</scope>
    <source>
        <strain evidence="2">CBS 359.72</strain>
    </source>
</reference>
<feature type="compositionally biased region" description="Basic and acidic residues" evidence="1">
    <location>
        <begin position="88"/>
        <end position="102"/>
    </location>
</feature>
<dbReference type="PANTHER" id="PTHR37540">
    <property type="entry name" value="TRANSCRIPTION FACTOR (ACR-2), PUTATIVE-RELATED-RELATED"/>
    <property type="match status" value="1"/>
</dbReference>
<sequence length="677" mass="73353">MDHFNATVKGGKLVKTRRGLQVSRQRFNGLSFVNASPEDAASGPNPSREAWTPSSAQHQIKFVEDGNESQSEGSYKRDIGRLGSSVTEELRARRQTTRKEKLPAASPAKTPSRLLPTPFGDQSFQLEDRVADIVSLWISPTTSSLATGAPEGDVAGPESPLSDDDWALFKQYLEFNPSRMYPYEDVLAYNPARGTDLHAMVTGDRAAMHCLLMCGSISSAVSTSTEPRDLGYHISKTCAILNQKLSQQHAVDAVILHCITNLAFVGYYVGRLDHWHLHMRGLRKVLELNGGSAGLPPWLVAEMHKADCRGAVALASTPYLAFTRQYSPISGGILSEVHEQVSISISALLSPLLIHSKVIEALSSLATLASAIRRARQSAGTVVFDPHAFTEEWQAITYALLAQPWPLRELQPDDPSSMNPYSSTTSNPTDSPTEVSYISDHRLLPFAHIAPSVVPSAAGPLEPALRIAALLYLKELLPDWPRNIGGYAVLLSLLRRHLAEVIQLHSFSELPGRHASTPPSGARAPTIVAGSSSSTPRRGDKKSSGPLPIRNPAPAPAASPIIAGTVFLCLVGDTACQVVVTDEKDDDDDDDEENGNDDEDCGNDRYPRNVYRDCLRRVAGLADEKAVDALTEDRAGGGLSLAWLFELSWVFSGNEGGGGQWEAGEVLKRIIHGERRG</sequence>
<evidence type="ECO:0000256" key="1">
    <source>
        <dbReference type="SAM" id="MobiDB-lite"/>
    </source>
</evidence>
<keyword evidence="3" id="KW-1185">Reference proteome</keyword>
<dbReference type="PANTHER" id="PTHR37540:SF5">
    <property type="entry name" value="TRANSCRIPTION FACTOR DOMAIN-CONTAINING PROTEIN"/>
    <property type="match status" value="1"/>
</dbReference>
<proteinExistence type="predicted"/>
<accession>A0AAN7CZ49</accession>
<evidence type="ECO:0000313" key="3">
    <source>
        <dbReference type="Proteomes" id="UP001303647"/>
    </source>
</evidence>
<protein>
    <submittedName>
        <fullName evidence="2">Uncharacterized protein</fullName>
    </submittedName>
</protein>
<feature type="compositionally biased region" description="Acidic residues" evidence="1">
    <location>
        <begin position="583"/>
        <end position="601"/>
    </location>
</feature>